<dbReference type="AlphaFoldDB" id="A0A7C8I296"/>
<feature type="region of interest" description="Disordered" evidence="1">
    <location>
        <begin position="155"/>
        <end position="180"/>
    </location>
</feature>
<sequence length="180" mass="20413">MASTSESSFKPPPVVECVSQSHCLSFGMKVYVANKICAHCLKSHDLQQLRAWANDNVEALALIEEELGRKHTAKRNLEAHGRYLCAFEDPDFEHCRWRQSDLNLRDARRTCLVVRRKGLACGRCWENHLKKIAVVQYFTPWGLCHEEGDRVVAKTKEGDGAAKEGEDEYGDLEGYDESLS</sequence>
<reference evidence="2 3" key="1">
    <citation type="submission" date="2020-01" db="EMBL/GenBank/DDBJ databases">
        <authorList>
            <consortium name="DOE Joint Genome Institute"/>
            <person name="Haridas S."/>
            <person name="Albert R."/>
            <person name="Binder M."/>
            <person name="Bloem J."/>
            <person name="Labutti K."/>
            <person name="Salamov A."/>
            <person name="Andreopoulos B."/>
            <person name="Baker S.E."/>
            <person name="Barry K."/>
            <person name="Bills G."/>
            <person name="Bluhm B.H."/>
            <person name="Cannon C."/>
            <person name="Castanera R."/>
            <person name="Culley D.E."/>
            <person name="Daum C."/>
            <person name="Ezra D."/>
            <person name="Gonzalez J.B."/>
            <person name="Henrissat B."/>
            <person name="Kuo A."/>
            <person name="Liang C."/>
            <person name="Lipzen A."/>
            <person name="Lutzoni F."/>
            <person name="Magnuson J."/>
            <person name="Mondo S."/>
            <person name="Nolan M."/>
            <person name="Ohm R."/>
            <person name="Pangilinan J."/>
            <person name="Park H.-J.H."/>
            <person name="Ramirez L."/>
            <person name="Alfaro M."/>
            <person name="Sun H."/>
            <person name="Tritt A."/>
            <person name="Yoshinaga Y."/>
            <person name="Zwiers L.-H.L."/>
            <person name="Turgeon B.G."/>
            <person name="Goodwin S.B."/>
            <person name="Spatafora J.W."/>
            <person name="Crous P.W."/>
            <person name="Grigoriev I.V."/>
        </authorList>
    </citation>
    <scope>NUCLEOTIDE SEQUENCE [LARGE SCALE GENOMIC DNA]</scope>
    <source>
        <strain evidence="2 3">CBS 611.86</strain>
    </source>
</reference>
<accession>A0A7C8I296</accession>
<evidence type="ECO:0000313" key="2">
    <source>
        <dbReference type="EMBL" id="KAF2866171.1"/>
    </source>
</evidence>
<gene>
    <name evidence="2" type="ORF">BDV95DRAFT_612038</name>
</gene>
<dbReference type="EMBL" id="JAADJZ010000029">
    <property type="protein sequence ID" value="KAF2866171.1"/>
    <property type="molecule type" value="Genomic_DNA"/>
</dbReference>
<comment type="caution">
    <text evidence="2">The sequence shown here is derived from an EMBL/GenBank/DDBJ whole genome shotgun (WGS) entry which is preliminary data.</text>
</comment>
<dbReference type="OrthoDB" id="3775988at2759"/>
<dbReference type="Proteomes" id="UP000481861">
    <property type="component" value="Unassembled WGS sequence"/>
</dbReference>
<feature type="compositionally biased region" description="Basic and acidic residues" evidence="1">
    <location>
        <begin position="155"/>
        <end position="164"/>
    </location>
</feature>
<organism evidence="2 3">
    <name type="scientific">Massariosphaeria phaeospora</name>
    <dbReference type="NCBI Taxonomy" id="100035"/>
    <lineage>
        <taxon>Eukaryota</taxon>
        <taxon>Fungi</taxon>
        <taxon>Dikarya</taxon>
        <taxon>Ascomycota</taxon>
        <taxon>Pezizomycotina</taxon>
        <taxon>Dothideomycetes</taxon>
        <taxon>Pleosporomycetidae</taxon>
        <taxon>Pleosporales</taxon>
        <taxon>Pleosporales incertae sedis</taxon>
        <taxon>Massariosphaeria</taxon>
    </lineage>
</organism>
<evidence type="ECO:0000256" key="1">
    <source>
        <dbReference type="SAM" id="MobiDB-lite"/>
    </source>
</evidence>
<evidence type="ECO:0000313" key="3">
    <source>
        <dbReference type="Proteomes" id="UP000481861"/>
    </source>
</evidence>
<protein>
    <submittedName>
        <fullName evidence="2">Uncharacterized protein</fullName>
    </submittedName>
</protein>
<keyword evidence="3" id="KW-1185">Reference proteome</keyword>
<feature type="compositionally biased region" description="Acidic residues" evidence="1">
    <location>
        <begin position="165"/>
        <end position="180"/>
    </location>
</feature>
<name>A0A7C8I296_9PLEO</name>
<proteinExistence type="predicted"/>